<organism evidence="2 3">
    <name type="scientific">Aegilops tauschii subsp. strangulata</name>
    <name type="common">Goatgrass</name>
    <dbReference type="NCBI Taxonomy" id="200361"/>
    <lineage>
        <taxon>Eukaryota</taxon>
        <taxon>Viridiplantae</taxon>
        <taxon>Streptophyta</taxon>
        <taxon>Embryophyta</taxon>
        <taxon>Tracheophyta</taxon>
        <taxon>Spermatophyta</taxon>
        <taxon>Magnoliopsida</taxon>
        <taxon>Liliopsida</taxon>
        <taxon>Poales</taxon>
        <taxon>Poaceae</taxon>
        <taxon>BOP clade</taxon>
        <taxon>Pooideae</taxon>
        <taxon>Triticodae</taxon>
        <taxon>Triticeae</taxon>
        <taxon>Triticinae</taxon>
        <taxon>Aegilops</taxon>
    </lineage>
</organism>
<keyword evidence="3" id="KW-1185">Reference proteome</keyword>
<dbReference type="AlphaFoldDB" id="A0A452XAW9"/>
<protein>
    <submittedName>
        <fullName evidence="2">Uncharacterized protein</fullName>
    </submittedName>
</protein>
<evidence type="ECO:0000313" key="2">
    <source>
        <dbReference type="EnsemblPlants" id="AET0Gv20000300.2"/>
    </source>
</evidence>
<name>A0A452XAW9_AEGTS</name>
<feature type="region of interest" description="Disordered" evidence="1">
    <location>
        <begin position="155"/>
        <end position="177"/>
    </location>
</feature>
<proteinExistence type="predicted"/>
<dbReference type="EnsemblPlants" id="AET0Gv20000300.2">
    <property type="protein sequence ID" value="AET0Gv20000300.2"/>
    <property type="gene ID" value="AET0Gv20000300"/>
</dbReference>
<reference evidence="2" key="3">
    <citation type="submission" date="2019-03" db="UniProtKB">
        <authorList>
            <consortium name="EnsemblPlants"/>
        </authorList>
    </citation>
    <scope>IDENTIFICATION</scope>
</reference>
<evidence type="ECO:0000313" key="3">
    <source>
        <dbReference type="Proteomes" id="UP000015105"/>
    </source>
</evidence>
<reference evidence="3" key="2">
    <citation type="journal article" date="2017" name="Nat. Plants">
        <title>The Aegilops tauschii genome reveals multiple impacts of transposons.</title>
        <authorList>
            <person name="Zhao G."/>
            <person name="Zou C."/>
            <person name="Li K."/>
            <person name="Wang K."/>
            <person name="Li T."/>
            <person name="Gao L."/>
            <person name="Zhang X."/>
            <person name="Wang H."/>
            <person name="Yang Z."/>
            <person name="Liu X."/>
            <person name="Jiang W."/>
            <person name="Mao L."/>
            <person name="Kong X."/>
            <person name="Jiao Y."/>
            <person name="Jia J."/>
        </authorList>
    </citation>
    <scope>NUCLEOTIDE SEQUENCE [LARGE SCALE GENOMIC DNA]</scope>
    <source>
        <strain evidence="3">cv. AL8/78</strain>
    </source>
</reference>
<feature type="compositionally biased region" description="Polar residues" evidence="1">
    <location>
        <begin position="9"/>
        <end position="20"/>
    </location>
</feature>
<dbReference type="Proteomes" id="UP000015105">
    <property type="component" value="Unassembled WGS sequence"/>
</dbReference>
<reference evidence="3" key="1">
    <citation type="journal article" date="2014" name="Science">
        <title>Ancient hybridizations among the ancestral genomes of bread wheat.</title>
        <authorList>
            <consortium name="International Wheat Genome Sequencing Consortium,"/>
            <person name="Marcussen T."/>
            <person name="Sandve S.R."/>
            <person name="Heier L."/>
            <person name="Spannagl M."/>
            <person name="Pfeifer M."/>
            <person name="Jakobsen K.S."/>
            <person name="Wulff B.B."/>
            <person name="Steuernagel B."/>
            <person name="Mayer K.F."/>
            <person name="Olsen O.A."/>
        </authorList>
    </citation>
    <scope>NUCLEOTIDE SEQUENCE [LARGE SCALE GENOMIC DNA]</scope>
    <source>
        <strain evidence="3">cv. AL8/78</strain>
    </source>
</reference>
<sequence length="269" mass="28701">GHRMYYRETWQTPPKQTTAGSRRPPFCPSLAPSARACASSQRALARFHPHDFIHSHQSPTELRPAPSPPPRLRILSPQAEQPHVRHVRARHRLAAPANDLEPRGSDAAPAPRLRGPVTVSLAACSCCSRRHRGTRAASSSMGTLVWLRPTAAPAVPAGPSAAHGTRHGSTLTSGESPRDAAADPILFGAWFLFRSSAVVAGGGINARPRRVSMASRCPNPRVLQAGRCRWLVARSGVTAAAAAADDPEDSSGLSGFRPPPLSRAKCFEL</sequence>
<accession>A0A452XAW9</accession>
<evidence type="ECO:0000256" key="1">
    <source>
        <dbReference type="SAM" id="MobiDB-lite"/>
    </source>
</evidence>
<dbReference type="Gramene" id="AET0Gv20000300.2">
    <property type="protein sequence ID" value="AET0Gv20000300.2"/>
    <property type="gene ID" value="AET0Gv20000300"/>
</dbReference>
<feature type="region of interest" description="Disordered" evidence="1">
    <location>
        <begin position="1"/>
        <end position="27"/>
    </location>
</feature>